<dbReference type="InterPro" id="IPR036388">
    <property type="entry name" value="WH-like_DNA-bd_sf"/>
</dbReference>
<evidence type="ECO:0000256" key="2">
    <source>
        <dbReference type="ARBA" id="ARBA00022741"/>
    </source>
</evidence>
<name>A0A9D1MHS9_9FIRM</name>
<feature type="region of interest" description="Disordered" evidence="6">
    <location>
        <begin position="1"/>
        <end position="30"/>
    </location>
</feature>
<dbReference type="Pfam" id="PF09397">
    <property type="entry name" value="FtsK_gamma"/>
    <property type="match status" value="1"/>
</dbReference>
<dbReference type="GO" id="GO:0016020">
    <property type="term" value="C:membrane"/>
    <property type="evidence" value="ECO:0007669"/>
    <property type="project" value="UniProtKB-SubCell"/>
</dbReference>
<comment type="similarity">
    <text evidence="1">Belongs to the FtsK/SpoIIIE/SftA family.</text>
</comment>
<comment type="caution">
    <text evidence="8">The sequence shown here is derived from an EMBL/GenBank/DDBJ whole genome shotgun (WGS) entry which is preliminary data.</text>
</comment>
<feature type="region of interest" description="Disordered" evidence="6">
    <location>
        <begin position="99"/>
        <end position="150"/>
    </location>
</feature>
<dbReference type="PANTHER" id="PTHR22683">
    <property type="entry name" value="SPORULATION PROTEIN RELATED"/>
    <property type="match status" value="1"/>
</dbReference>
<dbReference type="PANTHER" id="PTHR22683:SF41">
    <property type="entry name" value="DNA TRANSLOCASE FTSK"/>
    <property type="match status" value="1"/>
</dbReference>
<dbReference type="GO" id="GO:0003677">
    <property type="term" value="F:DNA binding"/>
    <property type="evidence" value="ECO:0007669"/>
    <property type="project" value="UniProtKB-KW"/>
</dbReference>
<feature type="compositionally biased region" description="Pro residues" evidence="6">
    <location>
        <begin position="123"/>
        <end position="134"/>
    </location>
</feature>
<feature type="binding site" evidence="5">
    <location>
        <begin position="414"/>
        <end position="421"/>
    </location>
    <ligand>
        <name>ATP</name>
        <dbReference type="ChEBI" id="CHEBI:30616"/>
    </ligand>
</feature>
<dbReference type="GO" id="GO:0005524">
    <property type="term" value="F:ATP binding"/>
    <property type="evidence" value="ECO:0007669"/>
    <property type="project" value="UniProtKB-UniRule"/>
</dbReference>
<dbReference type="EMBL" id="DVNF01000104">
    <property type="protein sequence ID" value="HIU60450.1"/>
    <property type="molecule type" value="Genomic_DNA"/>
</dbReference>
<dbReference type="InterPro" id="IPR041027">
    <property type="entry name" value="FtsK_alpha"/>
</dbReference>
<evidence type="ECO:0000313" key="8">
    <source>
        <dbReference type="EMBL" id="HIU60450.1"/>
    </source>
</evidence>
<gene>
    <name evidence="8" type="ORF">IAB05_03540</name>
</gene>
<keyword evidence="4" id="KW-0238">DNA-binding</keyword>
<dbReference type="SUPFAM" id="SSF46785">
    <property type="entry name" value="Winged helix' DNA-binding domain"/>
    <property type="match status" value="1"/>
</dbReference>
<evidence type="ECO:0000256" key="3">
    <source>
        <dbReference type="ARBA" id="ARBA00022840"/>
    </source>
</evidence>
<feature type="domain" description="FtsK" evidence="7">
    <location>
        <begin position="397"/>
        <end position="589"/>
    </location>
</feature>
<evidence type="ECO:0000256" key="1">
    <source>
        <dbReference type="ARBA" id="ARBA00006474"/>
    </source>
</evidence>
<dbReference type="InterPro" id="IPR018541">
    <property type="entry name" value="Ftsk_gamma"/>
</dbReference>
<sequence>LYTAPTKEENLTSYRKNGETPRPANPVMPKKRYDQYGYEIKDVETPTPEAPAAAVKAVNNRPDIDYNSGATAYPNTEIKAGSTLQAPETVYSAPQTAATIPQTPIPQKPIPQSTIPQSAIPQKPIPQKPLPPKAEIPAGMSGKDWLLTPVSPDEFRESGVFSDVLSEEKSVTAAIDEKYGAYSEPAATPEPEVVEVKPVTAAPARQRTEFQSDVMKKQAKPVFPTMKAEQTQMFGKDGKGAQKANERAEEEAPKKYVPKPYKAPPFDLLKDYANTAGGSFPSDYGEMKEKIETTMHEFSVPAEVVTAKRGPSFTTYYLKLGDGYKINKVTTLKDNLKMRLKVKNLRILAPIEGEDAFGIEIPNSKRDIVGLKFLLCSEEFNADSKGIRVAMGETFDGKPYIANLAKMPHLLVAGATGTGKSVFLNSVIISILYKYSPEDVRLIMIDPKRVEMSIYKGLPNLLVKEPVKEAKHAVNALKWLVEEMDRRYKLFENVGCRDIDEYNDLFRDKETEPKMPKIVLIIDEMADLMMTSKNSVEECVVRIAQLARACGIHMIIATQRPSVKVITGLIKANILHRVAFTVKSNMDSRVIMDDGGAEELLGNGDMLYSFPANLLRLQGALVETAEIQGVVKYIKENNEAYYDESIMSSITYEPPAPSEEPSVSPQELRDQDFEHLLRVVLKRFIMDGRASVSSVQTVHGVGYLKAKKLVDAMEERGFLGPQDGAKPRDILITMDEFYDIFGAEMDAEGAPTARDVHSGGEDE</sequence>
<feature type="compositionally biased region" description="Low complexity" evidence="6">
    <location>
        <begin position="110"/>
        <end position="122"/>
    </location>
</feature>
<dbReference type="Gene3D" id="1.10.10.10">
    <property type="entry name" value="Winged helix-like DNA-binding domain superfamily/Winged helix DNA-binding domain"/>
    <property type="match status" value="1"/>
</dbReference>
<dbReference type="Gene3D" id="3.30.980.40">
    <property type="match status" value="1"/>
</dbReference>
<evidence type="ECO:0000256" key="4">
    <source>
        <dbReference type="ARBA" id="ARBA00023125"/>
    </source>
</evidence>
<dbReference type="Pfam" id="PF01580">
    <property type="entry name" value="FtsK_SpoIIIE"/>
    <property type="match status" value="1"/>
</dbReference>
<keyword evidence="3 5" id="KW-0067">ATP-binding</keyword>
<feature type="compositionally biased region" description="Basic and acidic residues" evidence="6">
    <location>
        <begin position="1"/>
        <end position="10"/>
    </location>
</feature>
<evidence type="ECO:0000259" key="7">
    <source>
        <dbReference type="PROSITE" id="PS50901"/>
    </source>
</evidence>
<evidence type="ECO:0000256" key="6">
    <source>
        <dbReference type="SAM" id="MobiDB-lite"/>
    </source>
</evidence>
<feature type="non-terminal residue" evidence="8">
    <location>
        <position position="1"/>
    </location>
</feature>
<dbReference type="InterPro" id="IPR036390">
    <property type="entry name" value="WH_DNA-bd_sf"/>
</dbReference>
<dbReference type="PROSITE" id="PS50901">
    <property type="entry name" value="FTSK"/>
    <property type="match status" value="1"/>
</dbReference>
<keyword evidence="2 5" id="KW-0547">Nucleotide-binding</keyword>
<evidence type="ECO:0000256" key="5">
    <source>
        <dbReference type="PROSITE-ProRule" id="PRU00289"/>
    </source>
</evidence>
<dbReference type="SMART" id="SM00382">
    <property type="entry name" value="AAA"/>
    <property type="match status" value="1"/>
</dbReference>
<dbReference type="Pfam" id="PF17854">
    <property type="entry name" value="FtsK_alpha"/>
    <property type="match status" value="1"/>
</dbReference>
<reference evidence="8" key="2">
    <citation type="journal article" date="2021" name="PeerJ">
        <title>Extensive microbial diversity within the chicken gut microbiome revealed by metagenomics and culture.</title>
        <authorList>
            <person name="Gilroy R."/>
            <person name="Ravi A."/>
            <person name="Getino M."/>
            <person name="Pursley I."/>
            <person name="Horton D.L."/>
            <person name="Alikhan N.F."/>
            <person name="Baker D."/>
            <person name="Gharbi K."/>
            <person name="Hall N."/>
            <person name="Watson M."/>
            <person name="Adriaenssens E.M."/>
            <person name="Foster-Nyarko E."/>
            <person name="Jarju S."/>
            <person name="Secka A."/>
            <person name="Antonio M."/>
            <person name="Oren A."/>
            <person name="Chaudhuri R.R."/>
            <person name="La Ragione R."/>
            <person name="Hildebrand F."/>
            <person name="Pallen M.J."/>
        </authorList>
    </citation>
    <scope>NUCLEOTIDE SEQUENCE</scope>
    <source>
        <strain evidence="8">18911</strain>
    </source>
</reference>
<accession>A0A9D1MHS9</accession>
<dbReference type="Gene3D" id="3.40.50.300">
    <property type="entry name" value="P-loop containing nucleotide triphosphate hydrolases"/>
    <property type="match status" value="1"/>
</dbReference>
<organism evidence="8 9">
    <name type="scientific">Candidatus Stercoripulliclostridium merdigallinarum</name>
    <dbReference type="NCBI Taxonomy" id="2840951"/>
    <lineage>
        <taxon>Bacteria</taxon>
        <taxon>Bacillati</taxon>
        <taxon>Bacillota</taxon>
        <taxon>Clostridia</taxon>
        <taxon>Eubacteriales</taxon>
        <taxon>Candidatus Stercoripulliclostridium</taxon>
    </lineage>
</organism>
<reference evidence="8" key="1">
    <citation type="submission" date="2020-10" db="EMBL/GenBank/DDBJ databases">
        <authorList>
            <person name="Gilroy R."/>
        </authorList>
    </citation>
    <scope>NUCLEOTIDE SEQUENCE</scope>
    <source>
        <strain evidence="8">18911</strain>
    </source>
</reference>
<dbReference type="Proteomes" id="UP000824094">
    <property type="component" value="Unassembled WGS sequence"/>
</dbReference>
<evidence type="ECO:0000313" key="9">
    <source>
        <dbReference type="Proteomes" id="UP000824094"/>
    </source>
</evidence>
<dbReference type="SMART" id="SM00843">
    <property type="entry name" value="Ftsk_gamma"/>
    <property type="match status" value="1"/>
</dbReference>
<protein>
    <recommendedName>
        <fullName evidence="7">FtsK domain-containing protein</fullName>
    </recommendedName>
</protein>
<dbReference type="InterPro" id="IPR050206">
    <property type="entry name" value="FtsK/SpoIIIE/SftA"/>
</dbReference>
<dbReference type="AlphaFoldDB" id="A0A9D1MHS9"/>
<proteinExistence type="inferred from homology"/>
<dbReference type="SUPFAM" id="SSF52540">
    <property type="entry name" value="P-loop containing nucleoside triphosphate hydrolases"/>
    <property type="match status" value="1"/>
</dbReference>
<dbReference type="InterPro" id="IPR002543">
    <property type="entry name" value="FtsK_dom"/>
</dbReference>
<dbReference type="InterPro" id="IPR027417">
    <property type="entry name" value="P-loop_NTPase"/>
</dbReference>
<dbReference type="InterPro" id="IPR003593">
    <property type="entry name" value="AAA+_ATPase"/>
</dbReference>